<feature type="domain" description="ATP-dependent DNA ligase family profile" evidence="22">
    <location>
        <begin position="330"/>
        <end position="464"/>
    </location>
</feature>
<dbReference type="Gene3D" id="3.30.1490.70">
    <property type="match status" value="1"/>
</dbReference>
<feature type="region of interest" description="Disordered" evidence="21">
    <location>
        <begin position="199"/>
        <end position="218"/>
    </location>
</feature>
<dbReference type="RefSeq" id="WP_345232054.1">
    <property type="nucleotide sequence ID" value="NZ_BAABIQ010000036.1"/>
</dbReference>
<feature type="region of interest" description="Disordered" evidence="21">
    <location>
        <begin position="1"/>
        <end position="21"/>
    </location>
</feature>
<proteinExistence type="predicted"/>
<dbReference type="CDD" id="cd07906">
    <property type="entry name" value="Adenylation_DNA_ligase_LigD_LigC"/>
    <property type="match status" value="1"/>
</dbReference>
<gene>
    <name evidence="23" type="primary">ligD</name>
    <name evidence="23" type="ORF">GCM10023231_24260</name>
</gene>
<dbReference type="Pfam" id="PF13298">
    <property type="entry name" value="LigD_N"/>
    <property type="match status" value="1"/>
</dbReference>
<evidence type="ECO:0000256" key="10">
    <source>
        <dbReference type="ARBA" id="ARBA00022801"/>
    </source>
</evidence>
<protein>
    <recommendedName>
        <fullName evidence="2">DNA ligase (ATP)</fullName>
        <ecNumber evidence="2">6.5.1.1</ecNumber>
    </recommendedName>
    <alternativeName>
        <fullName evidence="19">NHEJ DNA polymerase</fullName>
    </alternativeName>
</protein>
<evidence type="ECO:0000259" key="22">
    <source>
        <dbReference type="PROSITE" id="PS50160"/>
    </source>
</evidence>
<evidence type="ECO:0000256" key="17">
    <source>
        <dbReference type="ARBA" id="ARBA00023211"/>
    </source>
</evidence>
<keyword evidence="16" id="KW-0234">DNA repair</keyword>
<evidence type="ECO:0000256" key="3">
    <source>
        <dbReference type="ARBA" id="ARBA00022598"/>
    </source>
</evidence>
<dbReference type="InterPro" id="IPR014145">
    <property type="entry name" value="LigD_pol_dom"/>
</dbReference>
<comment type="cofactor">
    <cofactor evidence="1">
        <name>Mn(2+)</name>
        <dbReference type="ChEBI" id="CHEBI:29035"/>
    </cofactor>
</comment>
<keyword evidence="7" id="KW-0479">Metal-binding</keyword>
<keyword evidence="14" id="KW-0238">DNA-binding</keyword>
<keyword evidence="24" id="KW-1185">Reference proteome</keyword>
<dbReference type="InterPro" id="IPR014146">
    <property type="entry name" value="LigD_ligase_dom"/>
</dbReference>
<keyword evidence="6" id="KW-0540">Nuclease</keyword>
<keyword evidence="9" id="KW-0227">DNA damage</keyword>
<keyword evidence="12" id="KW-0067">ATP-binding</keyword>
<evidence type="ECO:0000256" key="11">
    <source>
        <dbReference type="ARBA" id="ARBA00022839"/>
    </source>
</evidence>
<dbReference type="InterPro" id="IPR014144">
    <property type="entry name" value="LigD_PE_domain"/>
</dbReference>
<evidence type="ECO:0000256" key="6">
    <source>
        <dbReference type="ARBA" id="ARBA00022722"/>
    </source>
</evidence>
<evidence type="ECO:0000256" key="15">
    <source>
        <dbReference type="ARBA" id="ARBA00023172"/>
    </source>
</evidence>
<dbReference type="Pfam" id="PF04679">
    <property type="entry name" value="DNA_ligase_A_C"/>
    <property type="match status" value="1"/>
</dbReference>
<evidence type="ECO:0000313" key="23">
    <source>
        <dbReference type="EMBL" id="GAA4795029.1"/>
    </source>
</evidence>
<keyword evidence="15" id="KW-0233">DNA recombination</keyword>
<keyword evidence="18" id="KW-0511">Multifunctional enzyme</keyword>
<evidence type="ECO:0000256" key="4">
    <source>
        <dbReference type="ARBA" id="ARBA00022679"/>
    </source>
</evidence>
<evidence type="ECO:0000256" key="7">
    <source>
        <dbReference type="ARBA" id="ARBA00022723"/>
    </source>
</evidence>
<evidence type="ECO:0000313" key="24">
    <source>
        <dbReference type="Proteomes" id="UP001501411"/>
    </source>
</evidence>
<dbReference type="Pfam" id="PF21686">
    <property type="entry name" value="LigD_Prim-Pol"/>
    <property type="match status" value="1"/>
</dbReference>
<keyword evidence="3 23" id="KW-0436">Ligase</keyword>
<dbReference type="InterPro" id="IPR012310">
    <property type="entry name" value="DNA_ligase_ATP-dep_cent"/>
</dbReference>
<dbReference type="Proteomes" id="UP001501411">
    <property type="component" value="Unassembled WGS sequence"/>
</dbReference>
<keyword evidence="17" id="KW-0464">Manganese</keyword>
<keyword evidence="10" id="KW-0378">Hydrolase</keyword>
<dbReference type="InterPro" id="IPR016059">
    <property type="entry name" value="DNA_ligase_ATP-dep_CS"/>
</dbReference>
<keyword evidence="13" id="KW-0239">DNA-directed DNA polymerase</keyword>
<dbReference type="EMBL" id="BAABIQ010000036">
    <property type="protein sequence ID" value="GAA4795029.1"/>
    <property type="molecule type" value="Genomic_DNA"/>
</dbReference>
<dbReference type="Gene3D" id="3.30.470.30">
    <property type="entry name" value="DNA ligase/mRNA capping enzyme"/>
    <property type="match status" value="1"/>
</dbReference>
<evidence type="ECO:0000256" key="9">
    <source>
        <dbReference type="ARBA" id="ARBA00022763"/>
    </source>
</evidence>
<evidence type="ECO:0000256" key="16">
    <source>
        <dbReference type="ARBA" id="ARBA00023204"/>
    </source>
</evidence>
<keyword evidence="8" id="KW-0547">Nucleotide-binding</keyword>
<dbReference type="NCBIfam" id="TIGR02777">
    <property type="entry name" value="LigD_PE_dom"/>
    <property type="match status" value="1"/>
</dbReference>
<dbReference type="InterPro" id="IPR014143">
    <property type="entry name" value="NHEJ_ligase_prk"/>
</dbReference>
<keyword evidence="4" id="KW-0808">Transferase</keyword>
<dbReference type="InterPro" id="IPR052171">
    <property type="entry name" value="NHEJ_LigD"/>
</dbReference>
<dbReference type="SUPFAM" id="SSF56091">
    <property type="entry name" value="DNA ligase/mRNA capping enzyme, catalytic domain"/>
    <property type="match status" value="1"/>
</dbReference>
<feature type="region of interest" description="Disordered" evidence="21">
    <location>
        <begin position="553"/>
        <end position="580"/>
    </location>
</feature>
<dbReference type="CDD" id="cd04865">
    <property type="entry name" value="LigD_Pol_like_2"/>
    <property type="match status" value="1"/>
</dbReference>
<dbReference type="SUPFAM" id="SSF50249">
    <property type="entry name" value="Nucleic acid-binding proteins"/>
    <property type="match status" value="1"/>
</dbReference>
<dbReference type="PROSITE" id="PS00333">
    <property type="entry name" value="DNA_LIGASE_A2"/>
    <property type="match status" value="1"/>
</dbReference>
<dbReference type="PANTHER" id="PTHR42705:SF2">
    <property type="entry name" value="BIFUNCTIONAL NON-HOMOLOGOUS END JOINING PROTEIN LIGD"/>
    <property type="match status" value="1"/>
</dbReference>
<dbReference type="PANTHER" id="PTHR42705">
    <property type="entry name" value="BIFUNCTIONAL NON-HOMOLOGOUS END JOINING PROTEIN LIGD"/>
    <property type="match status" value="1"/>
</dbReference>
<dbReference type="NCBIfam" id="TIGR02779">
    <property type="entry name" value="NHEJ_ligase_lig"/>
    <property type="match status" value="1"/>
</dbReference>
<evidence type="ECO:0000256" key="13">
    <source>
        <dbReference type="ARBA" id="ARBA00022932"/>
    </source>
</evidence>
<dbReference type="GO" id="GO:0016874">
    <property type="term" value="F:ligase activity"/>
    <property type="evidence" value="ECO:0007669"/>
    <property type="project" value="UniProtKB-KW"/>
</dbReference>
<dbReference type="CDD" id="cd07971">
    <property type="entry name" value="OBF_DNA_ligase_LigD"/>
    <property type="match status" value="1"/>
</dbReference>
<dbReference type="EC" id="6.5.1.1" evidence="2"/>
<evidence type="ECO:0000256" key="1">
    <source>
        <dbReference type="ARBA" id="ARBA00001936"/>
    </source>
</evidence>
<accession>A0ABP9BGK3</accession>
<evidence type="ECO:0000256" key="2">
    <source>
        <dbReference type="ARBA" id="ARBA00012727"/>
    </source>
</evidence>
<reference evidence="24" key="1">
    <citation type="journal article" date="2019" name="Int. J. Syst. Evol. Microbiol.">
        <title>The Global Catalogue of Microorganisms (GCM) 10K type strain sequencing project: providing services to taxonomists for standard genome sequencing and annotation.</title>
        <authorList>
            <consortium name="The Broad Institute Genomics Platform"/>
            <consortium name="The Broad Institute Genome Sequencing Center for Infectious Disease"/>
            <person name="Wu L."/>
            <person name="Ma J."/>
        </authorList>
    </citation>
    <scope>NUCLEOTIDE SEQUENCE [LARGE SCALE GENOMIC DNA]</scope>
    <source>
        <strain evidence="24">JCM 18200</strain>
    </source>
</reference>
<dbReference type="PROSITE" id="PS50160">
    <property type="entry name" value="DNA_LIGASE_A3"/>
    <property type="match status" value="1"/>
</dbReference>
<evidence type="ECO:0000256" key="14">
    <source>
        <dbReference type="ARBA" id="ARBA00023125"/>
    </source>
</evidence>
<dbReference type="Gene3D" id="2.40.50.140">
    <property type="entry name" value="Nucleic acid-binding proteins"/>
    <property type="match status" value="1"/>
</dbReference>
<keyword evidence="11" id="KW-0269">Exonuclease</keyword>
<comment type="caution">
    <text evidence="23">The sequence shown here is derived from an EMBL/GenBank/DDBJ whole genome shotgun (WGS) entry which is preliminary data.</text>
</comment>
<evidence type="ECO:0000256" key="18">
    <source>
        <dbReference type="ARBA" id="ARBA00023268"/>
    </source>
</evidence>
<evidence type="ECO:0000256" key="20">
    <source>
        <dbReference type="ARBA" id="ARBA00034003"/>
    </source>
</evidence>
<name>A0ABP9BGK3_9SPHI</name>
<evidence type="ECO:0000256" key="21">
    <source>
        <dbReference type="SAM" id="MobiDB-lite"/>
    </source>
</evidence>
<evidence type="ECO:0000256" key="8">
    <source>
        <dbReference type="ARBA" id="ARBA00022741"/>
    </source>
</evidence>
<organism evidence="23 24">
    <name type="scientific">Olivibacter ginsenosidimutans</name>
    <dbReference type="NCBI Taxonomy" id="1176537"/>
    <lineage>
        <taxon>Bacteria</taxon>
        <taxon>Pseudomonadati</taxon>
        <taxon>Bacteroidota</taxon>
        <taxon>Sphingobacteriia</taxon>
        <taxon>Sphingobacteriales</taxon>
        <taxon>Sphingobacteriaceae</taxon>
        <taxon>Olivibacter</taxon>
    </lineage>
</organism>
<dbReference type="NCBIfam" id="TIGR02778">
    <property type="entry name" value="ligD_pol"/>
    <property type="match status" value="1"/>
</dbReference>
<evidence type="ECO:0000256" key="19">
    <source>
        <dbReference type="ARBA" id="ARBA00029943"/>
    </source>
</evidence>
<sequence>MALDQYRKKRDFKKTSEPKAGKSVDKKHLTFVVQKHDASRLHYDFRLEMAGVLKSWAVPKGPSTNPQTKRLAMMVEDHPMDYRLFEGIIPKGQYGGGTVIVWDEGTYEPIDAIKGKKAQEKHLLAQLAKGSLKFRLHGQKLKGEYALVKTQGMGENSWLLIKHQDDFASKSDITKKDQSVLSGKTIEKMEKSSEKIWENGHEQKKAADEQLTEEVTETTGEKKTDLAKLLKKAPKTPAPTKIKPMKAVLIDEPFDDPDWVYEVKWDGYRAIAKVTKDDVQLISRNNISFDKYYPIIDLLKEWKINAIIDGELVVLNDKGLADFGALQNWRSEADGNLVYYIFDILWYEGKNLMGLPLVERQAILADCLPKHDDRIRQSKVFAARGIDFFDAAEEVGLEGIMAKKADSLYTPDARSKEWLKIKVQRRQEVVIAGFTRNEGTSKAFSALIMGVYEGKQLRYVGKVGTGFTDKLQREMMAQFKPLITSKSPFAVDPDVDKPSRFRPQRLGAKPTWLKPMLVGEVNFAEITSEGLFRQASFKGMRSDKKAKEVLLETPSDTETTVAEAEEKPSSSLTKAPKNERRTLLNPQEETQVRKINGKELKFTHLSKVYWPDDGITKRDMFNFYYQIADYILPYLKDRPMSLNRFPNGINGPSFYQKDIKGKAPDWVTKTYPYTTSEGEHKAYLVGDDEATLLWMASLGCIEMNPWFSRIQSPDSPDYCVIDLDPDQNTFEEVIQAAQEVKNVLDGIHVPCYPKTSGSTGMHIYIPLGAKYSYEQSQLFAKVIVSLVHERIPNFTSLERKVKSRKGKMYLDFLQNRPAATLAGPYSLRPKPGATVSMPLLWDEVKPGLTMRDFTIHNAVDRLKETGDLFKGVLAKGGIDLHKTIQAAQGILTNSSHE</sequence>
<keyword evidence="5" id="KW-0548">Nucleotidyltransferase</keyword>
<evidence type="ECO:0000256" key="5">
    <source>
        <dbReference type="ARBA" id="ARBA00022695"/>
    </source>
</evidence>
<dbReference type="NCBIfam" id="TIGR02776">
    <property type="entry name" value="NHEJ_ligase_prk"/>
    <property type="match status" value="1"/>
</dbReference>
<comment type="catalytic activity">
    <reaction evidence="20">
        <text>ATP + (deoxyribonucleotide)n-3'-hydroxyl + 5'-phospho-(deoxyribonucleotide)m = (deoxyribonucleotide)n+m + AMP + diphosphate.</text>
        <dbReference type="EC" id="6.5.1.1"/>
    </reaction>
</comment>
<feature type="compositionally biased region" description="Basic and acidic residues" evidence="21">
    <location>
        <begin position="199"/>
        <end position="208"/>
    </location>
</feature>
<dbReference type="InterPro" id="IPR012340">
    <property type="entry name" value="NA-bd_OB-fold"/>
</dbReference>
<dbReference type="InterPro" id="IPR012309">
    <property type="entry name" value="DNA_ligase_ATP-dep_C"/>
</dbReference>
<dbReference type="Pfam" id="PF01068">
    <property type="entry name" value="DNA_ligase_A_M"/>
    <property type="match status" value="1"/>
</dbReference>
<evidence type="ECO:0000256" key="12">
    <source>
        <dbReference type="ARBA" id="ARBA00022840"/>
    </source>
</evidence>
<dbReference type="Gene3D" id="3.90.920.10">
    <property type="entry name" value="DNA primase, PRIM domain"/>
    <property type="match status" value="1"/>
</dbReference>